<name>A0AB39UUM5_9GAMM</name>
<reference evidence="1" key="1">
    <citation type="submission" date="2024-05" db="EMBL/GenBank/DDBJ databases">
        <title>Genome sequencing of novel strain.</title>
        <authorList>
            <person name="Ganbat D."/>
            <person name="Ganbat S."/>
            <person name="Lee S.-J."/>
        </authorList>
    </citation>
    <scope>NUCLEOTIDE SEQUENCE</scope>
    <source>
        <strain evidence="1">SMD15-11</strain>
    </source>
</reference>
<dbReference type="RefSeq" id="WP_369600561.1">
    <property type="nucleotide sequence ID" value="NZ_CP154858.1"/>
</dbReference>
<protein>
    <submittedName>
        <fullName evidence="1">Uncharacterized protein</fullName>
    </submittedName>
</protein>
<evidence type="ECO:0000313" key="1">
    <source>
        <dbReference type="EMBL" id="XDT71525.1"/>
    </source>
</evidence>
<dbReference type="AlphaFoldDB" id="A0AB39UUM5"/>
<sequence>MVNIEGVRHFIDGVLDDELARQRWTRVLGRRLDDLSVYVIFERPAAVESLVAFCEDYIRLAPDMLAQIHACARASRTEPLFRPFLHTCVDYFIHPTLSVLNQVGPDGLLVRAYQCHRLIEELYDGNLSLRNSRLCNLEATQANLLAHALIGEPFANELDAATELAMRKLVRQPDYHFLDLARYLEQARSEHWAALTRRWQHLLSQHGMVFRFSLGME</sequence>
<accession>A0AB39UUM5</accession>
<proteinExistence type="predicted"/>
<organism evidence="1">
    <name type="scientific">Thermohahella caldifontis</name>
    <dbReference type="NCBI Taxonomy" id="3142973"/>
    <lineage>
        <taxon>Bacteria</taxon>
        <taxon>Pseudomonadati</taxon>
        <taxon>Pseudomonadota</taxon>
        <taxon>Gammaproteobacteria</taxon>
        <taxon>Oceanospirillales</taxon>
        <taxon>Hahellaceae</taxon>
        <taxon>Thermohahella</taxon>
    </lineage>
</organism>
<gene>
    <name evidence="1" type="ORF">AAIA72_12000</name>
</gene>
<dbReference type="KEGG" id="tcd:AAIA72_12000"/>
<dbReference type="EMBL" id="CP154858">
    <property type="protein sequence ID" value="XDT71525.1"/>
    <property type="molecule type" value="Genomic_DNA"/>
</dbReference>